<evidence type="ECO:0000313" key="2">
    <source>
        <dbReference type="Proteomes" id="UP000069272"/>
    </source>
</evidence>
<protein>
    <submittedName>
        <fullName evidence="1">Uncharacterized protein</fullName>
    </submittedName>
</protein>
<dbReference type="Proteomes" id="UP000069272">
    <property type="component" value="Chromosome 3R"/>
</dbReference>
<organism evidence="1 2">
    <name type="scientific">Anopheles albimanus</name>
    <name type="common">New world malaria mosquito</name>
    <dbReference type="NCBI Taxonomy" id="7167"/>
    <lineage>
        <taxon>Eukaryota</taxon>
        <taxon>Metazoa</taxon>
        <taxon>Ecdysozoa</taxon>
        <taxon>Arthropoda</taxon>
        <taxon>Hexapoda</taxon>
        <taxon>Insecta</taxon>
        <taxon>Pterygota</taxon>
        <taxon>Neoptera</taxon>
        <taxon>Endopterygota</taxon>
        <taxon>Diptera</taxon>
        <taxon>Nematocera</taxon>
        <taxon>Culicoidea</taxon>
        <taxon>Culicidae</taxon>
        <taxon>Anophelinae</taxon>
        <taxon>Anopheles</taxon>
    </lineage>
</organism>
<sequence length="23" mass="2634">MQSAFAAAARSYVAQFWARKIIF</sequence>
<reference evidence="1 2" key="1">
    <citation type="journal article" date="2017" name="G3 (Bethesda)">
        <title>The Physical Genome Mapping of Anopheles albimanus Corrected Scaffold Misassemblies and Identified Interarm Rearrangements in Genus Anopheles.</title>
        <authorList>
            <person name="Artemov G.N."/>
            <person name="Peery A.N."/>
            <person name="Jiang X."/>
            <person name="Tu Z."/>
            <person name="Stegniy V.N."/>
            <person name="Sharakhova M.V."/>
            <person name="Sharakhov I.V."/>
        </authorList>
    </citation>
    <scope>NUCLEOTIDE SEQUENCE [LARGE SCALE GENOMIC DNA]</scope>
    <source>
        <strain evidence="1 2">ALBI9_A</strain>
    </source>
</reference>
<dbReference type="AlphaFoldDB" id="A0A182FZE9"/>
<dbReference type="EnsemblMetazoa" id="AALB014965-RA">
    <property type="protein sequence ID" value="AALB014965-PA"/>
    <property type="gene ID" value="AALB014965"/>
</dbReference>
<keyword evidence="2" id="KW-1185">Reference proteome</keyword>
<proteinExistence type="predicted"/>
<evidence type="ECO:0000313" key="1">
    <source>
        <dbReference type="EnsemblMetazoa" id="AALB014965-PA"/>
    </source>
</evidence>
<dbReference type="VEuPathDB" id="VectorBase:AALB014965"/>
<accession>A0A182FZE9</accession>
<name>A0A182FZE9_ANOAL</name>
<reference evidence="1" key="2">
    <citation type="submission" date="2022-08" db="UniProtKB">
        <authorList>
            <consortium name="EnsemblMetazoa"/>
        </authorList>
    </citation>
    <scope>IDENTIFICATION</scope>
    <source>
        <strain evidence="1">STECLA/ALBI9_A</strain>
    </source>
</reference>